<dbReference type="Gene3D" id="2.60.40.10">
    <property type="entry name" value="Immunoglobulins"/>
    <property type="match status" value="1"/>
</dbReference>
<protein>
    <recommendedName>
        <fullName evidence="3">Ig-like domain-containing protein</fullName>
    </recommendedName>
</protein>
<proteinExistence type="predicted"/>
<gene>
    <name evidence="1" type="ORF">F5984_10145</name>
</gene>
<dbReference type="Proteomes" id="UP000488299">
    <property type="component" value="Unassembled WGS sequence"/>
</dbReference>
<dbReference type="InterPro" id="IPR013783">
    <property type="entry name" value="Ig-like_fold"/>
</dbReference>
<keyword evidence="2" id="KW-1185">Reference proteome</keyword>
<organism evidence="1 2">
    <name type="scientific">Rudanella paleaurantiibacter</name>
    <dbReference type="NCBI Taxonomy" id="2614655"/>
    <lineage>
        <taxon>Bacteria</taxon>
        <taxon>Pseudomonadati</taxon>
        <taxon>Bacteroidota</taxon>
        <taxon>Cytophagia</taxon>
        <taxon>Cytophagales</taxon>
        <taxon>Cytophagaceae</taxon>
        <taxon>Rudanella</taxon>
    </lineage>
</organism>
<dbReference type="AlphaFoldDB" id="A0A7J5U0F6"/>
<sequence>MSWCQIDDIRSLSLVSNVITIQNGVTIAGVTALTVGETLSLTAMPVSQPASATATATYVWAGPAGTGLTSTSRFLSQVGVSANMSGLYTVTATIGSCKAVGTTSVTVTGARIVTGTLPVASVCFSRELTVPFSQTGILATNATTATGLVAELSDAGGSFNQPTRLSTLGSTATSMQVALPPTLASSVNYRVRVISINPLIEGTVSPSALTITSAPTLSVSVAYPAGNLADGSSVTLSARLTPATPEATYAWRTPTGTTATSATLIVPFSTATATALYTLTATAPGGCTVTGATALTTSTQSCDVRIVAKDSKGKETTKIPRTAPASLTLSVESLEGALLQGYTYQWFYKTAAGVSTGLGSSLSVVATAVGEYGVNLTGPDASTCVAYLTLSRTLCQTVVQTYQCGTNPATPVGTPGSPPLTNLAPGDTIRTGDFDVVVTEVTGGGASGWTGKGYTEIPYLKNQRIAVELNGAVVNDCYELVSGTVVSAYDPAWGEVRDINTANIGADNDDPQTTLAKVQDAMLTFSGSDGDKQRIDEYIAKLQTQILNDPDLTDEQRSQGLADLTLAKKAWEDLKACSSARMATATARLAAPACSKETVSDAFAQINTTLTNPLTPCQAPDAPRPTRPGLEGQMTTTVGTRIGGGPDGPKPESCFKEWYYFAGAPASLQAATFPSISDWSAGWYSKREYISRVREVIKAFAYLTGDVKVLDPDFNRAQSLALFNDYVNSRSFSDNFLTTISADYEGIKRSIDFTVTGSGAIEPFNIDFDVLTVGTLTGWKALAQASFGLAKAGLLSSRNAYITVRLAANLRLAKIGPGGVLSNIKWLEKNITESSIAHSMQLTNQPFINPFGEQVVGRLLLIKLKDNTWHTLSGIRGDITSPLGDVVRLFDKTDYLNSLTIRGKILQNVANPRDSRTVKIFAGATDNEIIQLAETLAGSKLSNATLREIPQGKIWTWYPDPSNQKFQIRLRNLGNLTNQALTEARWTIDVVNENLLLSVVNDKKIELKFQ</sequence>
<dbReference type="EMBL" id="WELI01000003">
    <property type="protein sequence ID" value="KAB7731159.1"/>
    <property type="molecule type" value="Genomic_DNA"/>
</dbReference>
<comment type="caution">
    <text evidence="1">The sequence shown here is derived from an EMBL/GenBank/DDBJ whole genome shotgun (WGS) entry which is preliminary data.</text>
</comment>
<evidence type="ECO:0008006" key="3">
    <source>
        <dbReference type="Google" id="ProtNLM"/>
    </source>
</evidence>
<accession>A0A7J5U0F6</accession>
<name>A0A7J5U0F6_9BACT</name>
<dbReference type="RefSeq" id="WP_152124142.1">
    <property type="nucleotide sequence ID" value="NZ_WELI01000003.1"/>
</dbReference>
<reference evidence="1 2" key="1">
    <citation type="submission" date="2019-10" db="EMBL/GenBank/DDBJ databases">
        <title>Rudanella paleaurantiibacter sp. nov., isolated from sludge.</title>
        <authorList>
            <person name="Xu S.Q."/>
        </authorList>
    </citation>
    <scope>NUCLEOTIDE SEQUENCE [LARGE SCALE GENOMIC DNA]</scope>
    <source>
        <strain evidence="1 2">HX-22-17</strain>
    </source>
</reference>
<evidence type="ECO:0000313" key="2">
    <source>
        <dbReference type="Proteomes" id="UP000488299"/>
    </source>
</evidence>
<evidence type="ECO:0000313" key="1">
    <source>
        <dbReference type="EMBL" id="KAB7731159.1"/>
    </source>
</evidence>